<feature type="region of interest" description="Disordered" evidence="1">
    <location>
        <begin position="293"/>
        <end position="320"/>
    </location>
</feature>
<dbReference type="PANTHER" id="PTHR33443">
    <property type="entry name" value="ZGC:112980"/>
    <property type="match status" value="1"/>
</dbReference>
<organism evidence="2 3">
    <name type="scientific">Dorcoceras hygrometricum</name>
    <dbReference type="NCBI Taxonomy" id="472368"/>
    <lineage>
        <taxon>Eukaryota</taxon>
        <taxon>Viridiplantae</taxon>
        <taxon>Streptophyta</taxon>
        <taxon>Embryophyta</taxon>
        <taxon>Tracheophyta</taxon>
        <taxon>Spermatophyta</taxon>
        <taxon>Magnoliopsida</taxon>
        <taxon>eudicotyledons</taxon>
        <taxon>Gunneridae</taxon>
        <taxon>Pentapetalae</taxon>
        <taxon>asterids</taxon>
        <taxon>lamiids</taxon>
        <taxon>Lamiales</taxon>
        <taxon>Gesneriaceae</taxon>
        <taxon>Didymocarpoideae</taxon>
        <taxon>Trichosporeae</taxon>
        <taxon>Loxocarpinae</taxon>
        <taxon>Dorcoceras</taxon>
    </lineage>
</organism>
<dbReference type="AlphaFoldDB" id="A0A2Z7BFR0"/>
<feature type="compositionally biased region" description="Low complexity" evidence="1">
    <location>
        <begin position="524"/>
        <end position="534"/>
    </location>
</feature>
<evidence type="ECO:0000313" key="2">
    <source>
        <dbReference type="EMBL" id="KZV32955.1"/>
    </source>
</evidence>
<evidence type="ECO:0000313" key="3">
    <source>
        <dbReference type="Proteomes" id="UP000250235"/>
    </source>
</evidence>
<dbReference type="OrthoDB" id="266020at2759"/>
<feature type="region of interest" description="Disordered" evidence="1">
    <location>
        <begin position="501"/>
        <end position="534"/>
    </location>
</feature>
<accession>A0A2Z7BFR0</accession>
<dbReference type="Proteomes" id="UP000250235">
    <property type="component" value="Unassembled WGS sequence"/>
</dbReference>
<evidence type="ECO:0000256" key="1">
    <source>
        <dbReference type="SAM" id="MobiDB-lite"/>
    </source>
</evidence>
<name>A0A2Z7BFR0_9LAMI</name>
<feature type="compositionally biased region" description="Polar residues" evidence="1">
    <location>
        <begin position="293"/>
        <end position="317"/>
    </location>
</feature>
<dbReference type="PANTHER" id="PTHR33443:SF35">
    <property type="entry name" value="VQ DOMAIN-CONTAINING PROTEIN"/>
    <property type="match status" value="1"/>
</dbReference>
<sequence length="668" mass="73357">MDNSCPLILEISSDEESGFVDGREGDYAGDGNGFGDREDHDWLSKLLGEVDGKKEDDSDEVLLVSEVIVNPKKPRLRPSKQARGIVCNKGGEDDDDCVILDCESGQAKVVENHGVDNHGGGGDSYDSDDLEIVGEKGEVACRDFPHARHLCANFVFASTPHDIHCSQCHCYVCDSIAPCAHWGTGMSSSDHCHANDREDYWKTERKRAKKGDQPVSALPGTIDTFFSAGLPQTTQVPALLPLLPNLLLQQPASQQVPCRPGSRSSTVNVPVAINRHRNHLAGRVIPRYKTYPQYSSQRSPTTWRSDTTSVGNNSNLVNRGPQLIHRPAFKRPGFVEARPNSRHVHNRRYHWSQVSGGFPLKRCPGFNRNSSNHQKNTLHCAANSVLLQPNFLVPQSMNVGSTNYIHSHPQVYAQPTSSYVVGGPTHSQHGMPSQPYLGDNFENGLPFHSPVSSQSNLEIIEDTVPPLLNEVFQHKFPIPSQSMLSQLGSNNEQMHPAAVITSPSNQSSQFQEFGEHESLHTNPQNNHHQSSQAQSVVIASHADIGVNWDTSLSHNNIQISSEVSQLPCEASADNFQYQSITENDCSIVLADSCCPVSVPSANCRLLGTDKDSHFPISQDPDSLNFCFDNWIMENQYFPADLSMSPMSPGLTVFSPAPASIDAGTHFDF</sequence>
<dbReference type="InterPro" id="IPR053234">
    <property type="entry name" value="RPM1_Interactor"/>
</dbReference>
<keyword evidence="3" id="KW-1185">Reference proteome</keyword>
<proteinExistence type="predicted"/>
<dbReference type="EMBL" id="KV006337">
    <property type="protein sequence ID" value="KZV32955.1"/>
    <property type="molecule type" value="Genomic_DNA"/>
</dbReference>
<gene>
    <name evidence="2" type="ORF">F511_01466</name>
</gene>
<reference evidence="2 3" key="1">
    <citation type="journal article" date="2015" name="Proc. Natl. Acad. Sci. U.S.A.">
        <title>The resurrection genome of Boea hygrometrica: A blueprint for survival of dehydration.</title>
        <authorList>
            <person name="Xiao L."/>
            <person name="Yang G."/>
            <person name="Zhang L."/>
            <person name="Yang X."/>
            <person name="Zhao S."/>
            <person name="Ji Z."/>
            <person name="Zhou Q."/>
            <person name="Hu M."/>
            <person name="Wang Y."/>
            <person name="Chen M."/>
            <person name="Xu Y."/>
            <person name="Jin H."/>
            <person name="Xiao X."/>
            <person name="Hu G."/>
            <person name="Bao F."/>
            <person name="Hu Y."/>
            <person name="Wan P."/>
            <person name="Li L."/>
            <person name="Deng X."/>
            <person name="Kuang T."/>
            <person name="Xiang C."/>
            <person name="Zhu J.K."/>
            <person name="Oliver M.J."/>
            <person name="He Y."/>
        </authorList>
    </citation>
    <scope>NUCLEOTIDE SEQUENCE [LARGE SCALE GENOMIC DNA]</scope>
    <source>
        <strain evidence="3">cv. XS01</strain>
    </source>
</reference>
<protein>
    <submittedName>
        <fullName evidence="2">Uncharacterized protein</fullName>
    </submittedName>
</protein>
<feature type="compositionally biased region" description="Polar residues" evidence="1">
    <location>
        <begin position="501"/>
        <end position="511"/>
    </location>
</feature>